<feature type="domain" description="Globin" evidence="4">
    <location>
        <begin position="1112"/>
        <end position="1365"/>
    </location>
</feature>
<feature type="compositionally biased region" description="Basic and acidic residues" evidence="2">
    <location>
        <begin position="741"/>
        <end position="758"/>
    </location>
</feature>
<feature type="compositionally biased region" description="Basic and acidic residues" evidence="2">
    <location>
        <begin position="1941"/>
        <end position="1950"/>
    </location>
</feature>
<feature type="compositionally biased region" description="Basic and acidic residues" evidence="2">
    <location>
        <begin position="1676"/>
        <end position="1690"/>
    </location>
</feature>
<feature type="compositionally biased region" description="Low complexity" evidence="2">
    <location>
        <begin position="1"/>
        <end position="19"/>
    </location>
</feature>
<comment type="caution">
    <text evidence="1">Lacks conserved residue(s) required for the propagation of feature annotation.</text>
</comment>
<feature type="compositionally biased region" description="Basic and acidic residues" evidence="2">
    <location>
        <begin position="1853"/>
        <end position="1877"/>
    </location>
</feature>
<dbReference type="Pfam" id="PF00648">
    <property type="entry name" value="Peptidase_C2"/>
    <property type="match status" value="1"/>
</dbReference>
<feature type="compositionally biased region" description="Basic and acidic residues" evidence="2">
    <location>
        <begin position="1747"/>
        <end position="1774"/>
    </location>
</feature>
<feature type="compositionally biased region" description="Basic residues" evidence="2">
    <location>
        <begin position="1962"/>
        <end position="1982"/>
    </location>
</feature>
<reference evidence="5" key="1">
    <citation type="journal article" date="2012" name="Nature">
        <title>The oyster genome reveals stress adaptation and complexity of shell formation.</title>
        <authorList>
            <person name="Zhang G."/>
            <person name="Fang X."/>
            <person name="Guo X."/>
            <person name="Li L."/>
            <person name="Luo R."/>
            <person name="Xu F."/>
            <person name="Yang P."/>
            <person name="Zhang L."/>
            <person name="Wang X."/>
            <person name="Qi H."/>
            <person name="Xiong Z."/>
            <person name="Que H."/>
            <person name="Xie Y."/>
            <person name="Holland P.W."/>
            <person name="Paps J."/>
            <person name="Zhu Y."/>
            <person name="Wu F."/>
            <person name="Chen Y."/>
            <person name="Wang J."/>
            <person name="Peng C."/>
            <person name="Meng J."/>
            <person name="Yang L."/>
            <person name="Liu J."/>
            <person name="Wen B."/>
            <person name="Zhang N."/>
            <person name="Huang Z."/>
            <person name="Zhu Q."/>
            <person name="Feng Y."/>
            <person name="Mount A."/>
            <person name="Hedgecock D."/>
            <person name="Xu Z."/>
            <person name="Liu Y."/>
            <person name="Domazet-Loso T."/>
            <person name="Du Y."/>
            <person name="Sun X."/>
            <person name="Zhang S."/>
            <person name="Liu B."/>
            <person name="Cheng P."/>
            <person name="Jiang X."/>
            <person name="Li J."/>
            <person name="Fan D."/>
            <person name="Wang W."/>
            <person name="Fu W."/>
            <person name="Wang T."/>
            <person name="Wang B."/>
            <person name="Zhang J."/>
            <person name="Peng Z."/>
            <person name="Li Y."/>
            <person name="Li N."/>
            <person name="Wang J."/>
            <person name="Chen M."/>
            <person name="He Y."/>
            <person name="Tan F."/>
            <person name="Song X."/>
            <person name="Zheng Q."/>
            <person name="Huang R."/>
            <person name="Yang H."/>
            <person name="Du X."/>
            <person name="Chen L."/>
            <person name="Yang M."/>
            <person name="Gaffney P.M."/>
            <person name="Wang S."/>
            <person name="Luo L."/>
            <person name="She Z."/>
            <person name="Ming Y."/>
            <person name="Huang W."/>
            <person name="Zhang S."/>
            <person name="Huang B."/>
            <person name="Zhang Y."/>
            <person name="Qu T."/>
            <person name="Ni P."/>
            <person name="Miao G."/>
            <person name="Wang J."/>
            <person name="Wang Q."/>
            <person name="Steinberg C.E."/>
            <person name="Wang H."/>
            <person name="Li N."/>
            <person name="Qian L."/>
            <person name="Zhang G."/>
            <person name="Li Y."/>
            <person name="Yang H."/>
            <person name="Liu X."/>
            <person name="Wang J."/>
            <person name="Yin Y."/>
            <person name="Wang J."/>
        </authorList>
    </citation>
    <scope>NUCLEOTIDE SEQUENCE [LARGE SCALE GENOMIC DNA]</scope>
    <source>
        <strain evidence="5">05x7-T-G4-1.051#20</strain>
    </source>
</reference>
<gene>
    <name evidence="5" type="ORF">CGI_10028365</name>
</gene>
<dbReference type="InterPro" id="IPR012292">
    <property type="entry name" value="Globin/Proto"/>
</dbReference>
<dbReference type="InParanoid" id="K1QU20"/>
<dbReference type="PROSITE" id="PS52042">
    <property type="entry name" value="GLOBIN_CP_ADGB"/>
    <property type="match status" value="1"/>
</dbReference>
<organism evidence="5">
    <name type="scientific">Magallana gigas</name>
    <name type="common">Pacific oyster</name>
    <name type="synonym">Crassostrea gigas</name>
    <dbReference type="NCBI Taxonomy" id="29159"/>
    <lineage>
        <taxon>Eukaryota</taxon>
        <taxon>Metazoa</taxon>
        <taxon>Spiralia</taxon>
        <taxon>Lophotrochozoa</taxon>
        <taxon>Mollusca</taxon>
        <taxon>Bivalvia</taxon>
        <taxon>Autobranchia</taxon>
        <taxon>Pteriomorphia</taxon>
        <taxon>Ostreida</taxon>
        <taxon>Ostreoidea</taxon>
        <taxon>Ostreidae</taxon>
        <taxon>Magallana</taxon>
    </lineage>
</organism>
<dbReference type="InterPro" id="IPR057249">
    <property type="entry name" value="Globin_CP_ADGB"/>
</dbReference>
<dbReference type="InterPro" id="IPR054094">
    <property type="entry name" value="Androglobin_IV"/>
</dbReference>
<dbReference type="InterPro" id="IPR054093">
    <property type="entry name" value="Androglobin_II"/>
</dbReference>
<dbReference type="SUPFAM" id="SSF46458">
    <property type="entry name" value="Globin-like"/>
    <property type="match status" value="1"/>
</dbReference>
<feature type="compositionally biased region" description="Basic and acidic residues" evidence="2">
    <location>
        <begin position="1697"/>
        <end position="1718"/>
    </location>
</feature>
<feature type="region of interest" description="Disordered" evidence="2">
    <location>
        <begin position="1941"/>
        <end position="1982"/>
    </location>
</feature>
<feature type="domain" description="Calpain catalytic" evidence="3">
    <location>
        <begin position="185"/>
        <end position="379"/>
    </location>
</feature>
<dbReference type="InterPro" id="IPR053033">
    <property type="entry name" value="Androglobin-like"/>
</dbReference>
<evidence type="ECO:0000259" key="3">
    <source>
        <dbReference type="PROSITE" id="PS50203"/>
    </source>
</evidence>
<accession>K1QU20</accession>
<feature type="compositionally biased region" description="Polar residues" evidence="2">
    <location>
        <begin position="1229"/>
        <end position="1244"/>
    </location>
</feature>
<name>K1QU20_MAGGI</name>
<evidence type="ECO:0000259" key="4">
    <source>
        <dbReference type="PROSITE" id="PS52042"/>
    </source>
</evidence>
<feature type="compositionally biased region" description="Basic and acidic residues" evidence="2">
    <location>
        <begin position="505"/>
        <end position="516"/>
    </location>
</feature>
<dbReference type="InterPro" id="IPR001300">
    <property type="entry name" value="Peptidase_C2_calpain_cat"/>
</dbReference>
<feature type="compositionally biased region" description="Basic and acidic residues" evidence="2">
    <location>
        <begin position="1613"/>
        <end position="1627"/>
    </location>
</feature>
<dbReference type="HOGENOM" id="CLU_003228_0_0_1"/>
<dbReference type="GO" id="GO:0004198">
    <property type="term" value="F:calcium-dependent cysteine-type endopeptidase activity"/>
    <property type="evidence" value="ECO:0007669"/>
    <property type="project" value="InterPro"/>
</dbReference>
<dbReference type="PROSITE" id="PS50096">
    <property type="entry name" value="IQ"/>
    <property type="match status" value="1"/>
</dbReference>
<feature type="compositionally biased region" description="Basic and acidic residues" evidence="2">
    <location>
        <begin position="84"/>
        <end position="96"/>
    </location>
</feature>
<dbReference type="EMBL" id="JH823235">
    <property type="protein sequence ID" value="EKC37133.1"/>
    <property type="molecule type" value="Genomic_DNA"/>
</dbReference>
<feature type="compositionally biased region" description="Basic and acidic residues" evidence="2">
    <location>
        <begin position="801"/>
        <end position="823"/>
    </location>
</feature>
<dbReference type="InterPro" id="IPR054095">
    <property type="entry name" value="Androglobin_V"/>
</dbReference>
<feature type="compositionally biased region" description="Basic and acidic residues" evidence="2">
    <location>
        <begin position="522"/>
        <end position="584"/>
    </location>
</feature>
<feature type="region of interest" description="Disordered" evidence="2">
    <location>
        <begin position="1229"/>
        <end position="1303"/>
    </location>
</feature>
<dbReference type="CDD" id="cd22307">
    <property type="entry name" value="Adgb_C_mid-like"/>
    <property type="match status" value="1"/>
</dbReference>
<dbReference type="GO" id="GO:0020037">
    <property type="term" value="F:heme binding"/>
    <property type="evidence" value="ECO:0007669"/>
    <property type="project" value="InterPro"/>
</dbReference>
<dbReference type="PROSITE" id="PS50203">
    <property type="entry name" value="CALPAIN_CAT"/>
    <property type="match status" value="1"/>
</dbReference>
<dbReference type="Pfam" id="PF22069">
    <property type="entry name" value="Androglobin_IV"/>
    <property type="match status" value="1"/>
</dbReference>
<feature type="region of interest" description="Disordered" evidence="2">
    <location>
        <begin position="1"/>
        <end position="34"/>
    </location>
</feature>
<feature type="region of interest" description="Disordered" evidence="2">
    <location>
        <begin position="643"/>
        <end position="868"/>
    </location>
</feature>
<evidence type="ECO:0000313" key="5">
    <source>
        <dbReference type="EMBL" id="EKC37133.1"/>
    </source>
</evidence>
<feature type="compositionally biased region" description="Low complexity" evidence="2">
    <location>
        <begin position="710"/>
        <end position="723"/>
    </location>
</feature>
<dbReference type="GO" id="GO:0019825">
    <property type="term" value="F:oxygen binding"/>
    <property type="evidence" value="ECO:0007669"/>
    <property type="project" value="InterPro"/>
</dbReference>
<feature type="region of interest" description="Disordered" evidence="2">
    <location>
        <begin position="992"/>
        <end position="1016"/>
    </location>
</feature>
<dbReference type="PANTHER" id="PTHR46298:SF1">
    <property type="entry name" value="ANDROGLOBIN"/>
    <property type="match status" value="1"/>
</dbReference>
<dbReference type="InterPro" id="IPR038765">
    <property type="entry name" value="Papain-like_cys_pep_sf"/>
</dbReference>
<feature type="compositionally biased region" description="Basic and acidic residues" evidence="2">
    <location>
        <begin position="1577"/>
        <end position="1603"/>
    </location>
</feature>
<feature type="region of interest" description="Disordered" evidence="2">
    <location>
        <begin position="1676"/>
        <end position="1877"/>
    </location>
</feature>
<feature type="compositionally biased region" description="Basic and acidic residues" evidence="2">
    <location>
        <begin position="782"/>
        <end position="792"/>
    </location>
</feature>
<dbReference type="Gene3D" id="1.10.490.10">
    <property type="entry name" value="Globins"/>
    <property type="match status" value="1"/>
</dbReference>
<sequence length="1982" mass="221571">MSRRGSTPASSKKTSTSSKRVSLKDGNLLGGAYKQSFGDIREGDTFYKTIKFYPSISDLPDDVTVNVARASRETRAGSSAGGAESRRGSVLSRDESSSPSLGRTESPIKERAASIAASAGGADSKRPRALIWPEWNEKDVNDEKWDVVQKAKKEDKGKSPVTQQHYFDDPEGKIELPSSLKVETWKRPNEFITEKTPVVVDPDGMASFDLISSNEHIHHSELMRYIISQIVALWENTTEKNVPPDQAEPNQPYEEMIHSWRPWEHIYALMKVQKPPFVTPYNAYGKYVVKLYWMGCWRKLIVDDAMPFDENDKLLLPATSMQHELWPMLLTKALIKVASLDYTGGSQSSEFGDCSIVQCLTGWIPEAIPLQSLMSAPTDKHPGPTSGSGRASPLVTASQVLDKYIQLSSQPKSAETAAMPHGKAHKVKSGVKQEHRQGLVFYRSVLSQLALCIYIDISLQLVVELCVSSIYTSLHGHVNEVWELLKASLPEWKLPLQEWEKQLMAEQQEQEKKEADSATPHEMTKDNLSEKDGAKGDKAEKADPKAKDGKDKGKDAKDKGGKDKDKKGGDKDKAKGAEKEKTMDELPVPENPEVVVFATYWSTPKYPVKVSVLGEMADASEKLRQNGLSHIYPHPVCISQTRSCPLEPPPPPEKIPAWKLIRPKKKKPAPSDEPVSTPEPPKPIQCLEIKSPFLNYKVSPFPIPTDTTRPRSSLSRGGTRSRPATGNINQIEETDENAPEPEIKKPEPEKEEPQKVEEPPQIIEPEVKPSTPSKEKRKSASKTKEPQREGSPKGKRASSAKGDKPKSAARPDSKGKEKEEKAPKASPPAAAPAPPPSDAGGFAPPPPTDPEAIPPEGEEGVEQPEPQEEHVIDEEAAKAKKVWMDFEIFCKCFKTLYIYHKPHTYKYNHKHSDLKKLERLFNVQSVTQAAAPVGKGDKKGAQGNVGGVNTSKTAQSLPPVHSAHSLCSGVIVDNLKPTEIVVSFSALSRWHDPPPQGIEETKSHTNLKGKKGDPEKELTTITSSSVMEEEPPEIKVDPDQSVEGSIAGEPKPPAVVNPGTLVAEPYSWKSLVTGQPILRIRTTATKAAVLNLPAGRHVLRFMMSGPLGYCVHLVSTVPFVFGNEEEVMPELTKESCRFVDNALQVINSIGKCINSFTDTEAFKRSWDELVSHHCPYRHDKLMSKQHHFEVFNDALYNMLRKSLSDIATPDIAFAWRCFTFDSTTKNILGLPTSSRPGTATTSHRGSAKPPGGGKDKDKDKDKGKQQQQQRRNSGLEGAQGSKSLGETEKVENPWANREPTPFEHTSAVKIQKNWKAFYVRKITQARTQGTEENVKVAENLQKCWNVIEPNAEQNGLFLFRYMFKTDPDIMVKYPFYQDEWNKISYADYSGTYTDQPPNNWFLVFREIFYVTEEMLAVPKLYVPINTCLLRVVNNDTGEEIPRVFQKVAPYVYKKNRKGYTFVAEARTTDQGIPSNKWRMRLIGSLSPLPAPAKPDTVNSSFVVKHITDYYMPNSSHVIFRYTVKVTEDHLSTIQVNTSKLDVYIKLVILDNEVEVATTQGKGHAVIPSFLFLKDFDPNEEKRPSSRASTKETKGKGGSKENVGKKRSGSGKSPEGRISRPSSRHSDASEIELEERDFKPHKYIIQAMVLKNSWPLSESSWAFVQMLKDLEKNELKVVNKERPPSPPKQEKTAASTGSKDKGKGGAKGKDKGKDKDQKGSRPSSQQFDHSKPHWSLRIASDASSADDIEVKKDTERADEIRALKRAWENAEEGRAVKAMQSRLKYLNSHTLKSDDKEETEAGEEKPVEQEEVPPPQTPLSLHGEQGEENLTLEPPPAPTPTEMLQPMDFSSFLKKPEREPRYLDDEEIRRREEEQKKQVEEYKAFRDQVKAWREQDKQKRNLTKIRQLEQCEELQAMLDAARESINAPREAIRQKYLEAERKKQEELEAKEAASLSDQNSKSPKGRKSAKGKKSPANGKKKGK</sequence>
<feature type="region of interest" description="Disordered" evidence="2">
    <location>
        <begin position="70"/>
        <end position="109"/>
    </location>
</feature>
<feature type="region of interest" description="Disordered" evidence="2">
    <location>
        <begin position="1577"/>
        <end position="1632"/>
    </location>
</feature>
<protein>
    <submittedName>
        <fullName evidence="5">Calpain-7-like protein</fullName>
    </submittedName>
</protein>
<evidence type="ECO:0000256" key="1">
    <source>
        <dbReference type="PROSITE-ProRule" id="PRU00239"/>
    </source>
</evidence>
<feature type="region of interest" description="Disordered" evidence="2">
    <location>
        <begin position="505"/>
        <end position="587"/>
    </location>
</feature>
<dbReference type="Pfam" id="PF22068">
    <property type="entry name" value="Androglobin_II"/>
    <property type="match status" value="1"/>
</dbReference>
<feature type="region of interest" description="Disordered" evidence="2">
    <location>
        <begin position="151"/>
        <end position="172"/>
    </location>
</feature>
<dbReference type="Pfam" id="PF22070">
    <property type="entry name" value="Androglobin_V"/>
    <property type="match status" value="1"/>
</dbReference>
<feature type="compositionally biased region" description="Basic and acidic residues" evidence="2">
    <location>
        <begin position="1253"/>
        <end position="1264"/>
    </location>
</feature>
<proteinExistence type="predicted"/>
<dbReference type="PANTHER" id="PTHR46298">
    <property type="entry name" value="ANDROGLOBIN"/>
    <property type="match status" value="1"/>
</dbReference>
<feature type="compositionally biased region" description="Pro residues" evidence="2">
    <location>
        <begin position="825"/>
        <end position="853"/>
    </location>
</feature>
<feature type="compositionally biased region" description="Acidic residues" evidence="2">
    <location>
        <begin position="856"/>
        <end position="866"/>
    </location>
</feature>
<evidence type="ECO:0000256" key="2">
    <source>
        <dbReference type="SAM" id="MobiDB-lite"/>
    </source>
</evidence>
<dbReference type="InterPro" id="IPR009050">
    <property type="entry name" value="Globin-like_sf"/>
</dbReference>
<dbReference type="GO" id="GO:0006508">
    <property type="term" value="P:proteolysis"/>
    <property type="evidence" value="ECO:0007669"/>
    <property type="project" value="InterPro"/>
</dbReference>
<dbReference type="SUPFAM" id="SSF54001">
    <property type="entry name" value="Cysteine proteinases"/>
    <property type="match status" value="1"/>
</dbReference>